<reference evidence="6 7" key="1">
    <citation type="submission" date="2019-12" db="EMBL/GenBank/DDBJ databases">
        <authorList>
            <person name="Alioto T."/>
            <person name="Alioto T."/>
            <person name="Gomez Garrido J."/>
        </authorList>
    </citation>
    <scope>NUCLEOTIDE SEQUENCE [LARGE SCALE GENOMIC DNA]</scope>
</reference>
<dbReference type="InterPro" id="IPR002048">
    <property type="entry name" value="EF_hand_dom"/>
</dbReference>
<evidence type="ECO:0000256" key="4">
    <source>
        <dbReference type="ARBA" id="ARBA00022837"/>
    </source>
</evidence>
<name>A0A8S0SBL7_OLEEU</name>
<proteinExistence type="predicted"/>
<keyword evidence="2" id="KW-0863">Zinc-finger</keyword>
<dbReference type="CDD" id="cd00051">
    <property type="entry name" value="EFh"/>
    <property type="match status" value="3"/>
</dbReference>
<dbReference type="PANTHER" id="PTHR10827">
    <property type="entry name" value="RETICULOCALBIN"/>
    <property type="match status" value="1"/>
</dbReference>
<evidence type="ECO:0000313" key="7">
    <source>
        <dbReference type="Proteomes" id="UP000594638"/>
    </source>
</evidence>
<dbReference type="AlphaFoldDB" id="A0A8S0SBL7"/>
<dbReference type="SMART" id="SM00054">
    <property type="entry name" value="EFh"/>
    <property type="match status" value="4"/>
</dbReference>
<feature type="domain" description="EF-hand" evidence="5">
    <location>
        <begin position="171"/>
        <end position="206"/>
    </location>
</feature>
<dbReference type="InterPro" id="IPR043145">
    <property type="entry name" value="Znf_ZZ_sf"/>
</dbReference>
<dbReference type="InterPro" id="IPR018247">
    <property type="entry name" value="EF_Hand_1_Ca_BS"/>
</dbReference>
<keyword evidence="4" id="KW-0106">Calcium</keyword>
<keyword evidence="7" id="KW-1185">Reference proteome</keyword>
<dbReference type="Gramene" id="OE9A116170T1">
    <property type="protein sequence ID" value="OE9A116170C1"/>
    <property type="gene ID" value="OE9A116170"/>
</dbReference>
<gene>
    <name evidence="6" type="ORF">OLEA9_A116170</name>
</gene>
<dbReference type="PANTHER" id="PTHR10827:SF86">
    <property type="entry name" value="EF-HAND DOMAIN-CONTAINING PROTEIN"/>
    <property type="match status" value="1"/>
</dbReference>
<dbReference type="GO" id="GO:0008270">
    <property type="term" value="F:zinc ion binding"/>
    <property type="evidence" value="ECO:0007669"/>
    <property type="project" value="UniProtKB-KW"/>
</dbReference>
<dbReference type="PROSITE" id="PS50222">
    <property type="entry name" value="EF_HAND_2"/>
    <property type="match status" value="3"/>
</dbReference>
<sequence>MEKDLAIAYDERATEEEKVTAKRLDRNGDGKVCLLEFKESVSSWLSSEKVFKQHDANGEGTREFNDDLAIYYKKTTNRSLVCSGCNGVLLGQFFSCFTCLPKYPESVDLCCDCYDKGEFKHEHSISHFVHSHSLLKWFMSPQGNEERTQEKREMEELHKIARAHYHAGPQQVQDLAHEFFNSMDSDGDGRIDLPEFLAFVRREGRFDMHNRYFFKELDRDGNGSLDFWEAMTLHYIIKSRRPFCYSCANIVPGIFYSCVECSFTLCYDCYRSTKHNHNGRTQFLDNYKAKQDSSQATQINPYTVTNYKFEHKERDGELREIARAHYHAGAQQVQDLAHEFFNSMDSDGDGRIDFFEFLAFVKQEGHYQMHNLSFFKELDRDGNGSLDFWEVMTLYYIIKSRRPFCDFCTKFVPGIFFSCVECSFTLCCDCYRSTKCDHNHNGRTQFLDNYMILQAKQDLSQAKQINPCTQTYGSHCFWQQTYCSCYVHNPNPSPVLQQKLFQQIKWSNKWNVAFKAFEAALAIGNIAGAMCTIS</sequence>
<evidence type="ECO:0000256" key="3">
    <source>
        <dbReference type="ARBA" id="ARBA00022833"/>
    </source>
</evidence>
<keyword evidence="1" id="KW-0479">Metal-binding</keyword>
<comment type="caution">
    <text evidence="6">The sequence shown here is derived from an EMBL/GenBank/DDBJ whole genome shotgun (WGS) entry which is preliminary data.</text>
</comment>
<dbReference type="Proteomes" id="UP000594638">
    <property type="component" value="Unassembled WGS sequence"/>
</dbReference>
<dbReference type="InterPro" id="IPR011992">
    <property type="entry name" value="EF-hand-dom_pair"/>
</dbReference>
<dbReference type="GO" id="GO:0005509">
    <property type="term" value="F:calcium ion binding"/>
    <property type="evidence" value="ECO:0007669"/>
    <property type="project" value="InterPro"/>
</dbReference>
<dbReference type="Gene3D" id="1.10.238.10">
    <property type="entry name" value="EF-hand"/>
    <property type="match status" value="2"/>
</dbReference>
<protein>
    <submittedName>
        <fullName evidence="6">Uncharacterized protein LOC111371662 isoform X1</fullName>
    </submittedName>
</protein>
<dbReference type="PROSITE" id="PS00018">
    <property type="entry name" value="EF_HAND_1"/>
    <property type="match status" value="4"/>
</dbReference>
<keyword evidence="3" id="KW-0862">Zinc</keyword>
<feature type="domain" description="EF-hand" evidence="5">
    <location>
        <begin position="332"/>
        <end position="367"/>
    </location>
</feature>
<dbReference type="GO" id="GO:0005783">
    <property type="term" value="C:endoplasmic reticulum"/>
    <property type="evidence" value="ECO:0007669"/>
    <property type="project" value="TreeGrafter"/>
</dbReference>
<dbReference type="SUPFAM" id="SSF57850">
    <property type="entry name" value="RING/U-box"/>
    <property type="match status" value="1"/>
</dbReference>
<dbReference type="OrthoDB" id="8785703at2759"/>
<organism evidence="6 7">
    <name type="scientific">Olea europaea subsp. europaea</name>
    <dbReference type="NCBI Taxonomy" id="158383"/>
    <lineage>
        <taxon>Eukaryota</taxon>
        <taxon>Viridiplantae</taxon>
        <taxon>Streptophyta</taxon>
        <taxon>Embryophyta</taxon>
        <taxon>Tracheophyta</taxon>
        <taxon>Spermatophyta</taxon>
        <taxon>Magnoliopsida</taxon>
        <taxon>eudicotyledons</taxon>
        <taxon>Gunneridae</taxon>
        <taxon>Pentapetalae</taxon>
        <taxon>asterids</taxon>
        <taxon>lamiids</taxon>
        <taxon>Lamiales</taxon>
        <taxon>Oleaceae</taxon>
        <taxon>Oleeae</taxon>
        <taxon>Olea</taxon>
    </lineage>
</organism>
<evidence type="ECO:0000259" key="5">
    <source>
        <dbReference type="PROSITE" id="PS50222"/>
    </source>
</evidence>
<accession>A0A8S0SBL7</accession>
<feature type="domain" description="EF-hand" evidence="5">
    <location>
        <begin position="22"/>
        <end position="47"/>
    </location>
</feature>
<dbReference type="Pfam" id="PF13202">
    <property type="entry name" value="EF-hand_5"/>
    <property type="match status" value="3"/>
</dbReference>
<dbReference type="EMBL" id="CACTIH010004039">
    <property type="protein sequence ID" value="CAA2988951.1"/>
    <property type="molecule type" value="Genomic_DNA"/>
</dbReference>
<evidence type="ECO:0000256" key="2">
    <source>
        <dbReference type="ARBA" id="ARBA00022771"/>
    </source>
</evidence>
<evidence type="ECO:0000313" key="6">
    <source>
        <dbReference type="EMBL" id="CAA2988951.1"/>
    </source>
</evidence>
<dbReference type="SUPFAM" id="SSF47473">
    <property type="entry name" value="EF-hand"/>
    <property type="match status" value="1"/>
</dbReference>
<dbReference type="Gene3D" id="3.30.60.90">
    <property type="match status" value="2"/>
</dbReference>
<evidence type="ECO:0000256" key="1">
    <source>
        <dbReference type="ARBA" id="ARBA00022723"/>
    </source>
</evidence>